<evidence type="ECO:0000256" key="5">
    <source>
        <dbReference type="ARBA" id="ARBA00023002"/>
    </source>
</evidence>
<dbReference type="InterPro" id="IPR036951">
    <property type="entry name" value="ArAA_hydroxylase_sf"/>
</dbReference>
<keyword evidence="5" id="KW-0560">Oxidoreductase</keyword>
<evidence type="ECO:0000259" key="10">
    <source>
        <dbReference type="PROSITE" id="PS51410"/>
    </source>
</evidence>
<dbReference type="OrthoDB" id="983542at2759"/>
<name>A0A8E0S3I1_9TREM</name>
<reference evidence="11" key="1">
    <citation type="submission" date="2019-05" db="EMBL/GenBank/DDBJ databases">
        <title>Annotation for the trematode Fasciolopsis buski.</title>
        <authorList>
            <person name="Choi Y.-J."/>
        </authorList>
    </citation>
    <scope>NUCLEOTIDE SEQUENCE</scope>
    <source>
        <strain evidence="11">HT</strain>
        <tissue evidence="11">Whole worm</tissue>
    </source>
</reference>
<dbReference type="EC" id="1.14.16.1" evidence="3"/>
<dbReference type="Pfam" id="PF00351">
    <property type="entry name" value="Biopterin_H"/>
    <property type="match status" value="1"/>
</dbReference>
<feature type="region of interest" description="Disordered" evidence="9">
    <location>
        <begin position="1"/>
        <end position="25"/>
    </location>
</feature>
<comment type="caution">
    <text evidence="11">The sequence shown here is derived from an EMBL/GenBank/DDBJ whole genome shotgun (WGS) entry which is preliminary data.</text>
</comment>
<dbReference type="Gene3D" id="1.10.800.10">
    <property type="entry name" value="Aromatic amino acid hydroxylase"/>
    <property type="match status" value="1"/>
</dbReference>
<feature type="compositionally biased region" description="Polar residues" evidence="9">
    <location>
        <begin position="1"/>
        <end position="22"/>
    </location>
</feature>
<dbReference type="SUPFAM" id="SSF56534">
    <property type="entry name" value="Aromatic aminoacid monoxygenases, catalytic and oligomerization domains"/>
    <property type="match status" value="1"/>
</dbReference>
<dbReference type="PANTHER" id="PTHR11473">
    <property type="entry name" value="AROMATIC AMINO ACID HYDROXYLASE"/>
    <property type="match status" value="1"/>
</dbReference>
<evidence type="ECO:0000256" key="6">
    <source>
        <dbReference type="ARBA" id="ARBA00023004"/>
    </source>
</evidence>
<comment type="cofactor">
    <cofactor evidence="1 8">
        <name>Fe(2+)</name>
        <dbReference type="ChEBI" id="CHEBI:29033"/>
    </cofactor>
</comment>
<feature type="domain" description="Biopterin-dependent aromatic amino acid hydroxylase family profile" evidence="10">
    <location>
        <begin position="1"/>
        <end position="244"/>
    </location>
</feature>
<dbReference type="InterPro" id="IPR018301">
    <property type="entry name" value="ArAA_hydroxylase_Fe/CU_BS"/>
</dbReference>
<dbReference type="InterPro" id="IPR036329">
    <property type="entry name" value="Aro-AA_hydroxylase_C_sf"/>
</dbReference>
<evidence type="ECO:0000256" key="8">
    <source>
        <dbReference type="PIRSR" id="PIRSR601273-2"/>
    </source>
</evidence>
<sequence>MSYNGHPTTKPSRSETWSSRNSPDVRDGHTGFTLRPVAGLLSSRDFLAGLAFRVFHCTQYIRHSSCPNYTPEPDVCHELIGHVPLFADLSFAQLSQEIGLASLGASDEDIAKLATCYWFTVEFGLCKQEDGIRAYGAGLLSSFGELQYCLSDQPKRLEFDPIRTSVQQYPITHYQPVYFVAENFESAKKKLKHFANQMNRPFTVRYDPYTETIEVLDSMDDMKKLVDKLNYDLSLIEDLLQKRS</sequence>
<keyword evidence="7" id="KW-0503">Monooxygenase</keyword>
<evidence type="ECO:0000256" key="9">
    <source>
        <dbReference type="SAM" id="MobiDB-lite"/>
    </source>
</evidence>
<gene>
    <name evidence="11" type="ORF">FBUS_07300</name>
</gene>
<evidence type="ECO:0000256" key="1">
    <source>
        <dbReference type="ARBA" id="ARBA00001954"/>
    </source>
</evidence>
<dbReference type="GO" id="GO:0005506">
    <property type="term" value="F:iron ion binding"/>
    <property type="evidence" value="ECO:0007669"/>
    <property type="project" value="InterPro"/>
</dbReference>
<dbReference type="PANTHER" id="PTHR11473:SF24">
    <property type="entry name" value="PHENYLALANINE-4-HYDROXYLASE"/>
    <property type="match status" value="1"/>
</dbReference>
<dbReference type="AlphaFoldDB" id="A0A8E0S3I1"/>
<dbReference type="GO" id="GO:0004505">
    <property type="term" value="F:phenylalanine 4-monooxygenase activity"/>
    <property type="evidence" value="ECO:0007669"/>
    <property type="project" value="UniProtKB-EC"/>
</dbReference>
<evidence type="ECO:0000313" key="11">
    <source>
        <dbReference type="EMBL" id="KAA0195178.1"/>
    </source>
</evidence>
<feature type="binding site" evidence="8">
    <location>
        <position position="82"/>
    </location>
    <ligand>
        <name>Fe cation</name>
        <dbReference type="ChEBI" id="CHEBI:24875"/>
    </ligand>
</feature>
<evidence type="ECO:0000256" key="4">
    <source>
        <dbReference type="ARBA" id="ARBA00022723"/>
    </source>
</evidence>
<comment type="similarity">
    <text evidence="2">Belongs to the biopterin-dependent aromatic amino acid hydroxylase family.</text>
</comment>
<evidence type="ECO:0000256" key="7">
    <source>
        <dbReference type="ARBA" id="ARBA00023033"/>
    </source>
</evidence>
<evidence type="ECO:0000256" key="2">
    <source>
        <dbReference type="ARBA" id="ARBA00009712"/>
    </source>
</evidence>
<keyword evidence="6 8" id="KW-0408">Iron</keyword>
<dbReference type="PROSITE" id="PS00367">
    <property type="entry name" value="BH4_AAA_HYDROXYL_1"/>
    <property type="match status" value="1"/>
</dbReference>
<proteinExistence type="inferred from homology"/>
<dbReference type="InterPro" id="IPR001273">
    <property type="entry name" value="ArAA_hydroxylase"/>
</dbReference>
<dbReference type="PROSITE" id="PS51410">
    <property type="entry name" value="BH4_AAA_HYDROXYL_2"/>
    <property type="match status" value="1"/>
</dbReference>
<dbReference type="PRINTS" id="PR00372">
    <property type="entry name" value="FYWHYDRXLASE"/>
</dbReference>
<feature type="binding site" evidence="8">
    <location>
        <position position="77"/>
    </location>
    <ligand>
        <name>Fe cation</name>
        <dbReference type="ChEBI" id="CHEBI:24875"/>
    </ligand>
</feature>
<protein>
    <recommendedName>
        <fullName evidence="3">phenylalanine 4-monooxygenase</fullName>
        <ecNumber evidence="3">1.14.16.1</ecNumber>
    </recommendedName>
</protein>
<evidence type="ECO:0000256" key="3">
    <source>
        <dbReference type="ARBA" id="ARBA00011995"/>
    </source>
</evidence>
<feature type="binding site" evidence="8">
    <location>
        <position position="122"/>
    </location>
    <ligand>
        <name>Fe cation</name>
        <dbReference type="ChEBI" id="CHEBI:24875"/>
    </ligand>
</feature>
<dbReference type="EMBL" id="LUCM01003886">
    <property type="protein sequence ID" value="KAA0195178.1"/>
    <property type="molecule type" value="Genomic_DNA"/>
</dbReference>
<dbReference type="Proteomes" id="UP000728185">
    <property type="component" value="Unassembled WGS sequence"/>
</dbReference>
<keyword evidence="12" id="KW-1185">Reference proteome</keyword>
<accession>A0A8E0S3I1</accession>
<evidence type="ECO:0000313" key="12">
    <source>
        <dbReference type="Proteomes" id="UP000728185"/>
    </source>
</evidence>
<dbReference type="InterPro" id="IPR019774">
    <property type="entry name" value="Aromatic-AA_hydroxylase_C"/>
</dbReference>
<keyword evidence="4 8" id="KW-0479">Metal-binding</keyword>
<organism evidence="11 12">
    <name type="scientific">Fasciolopsis buskii</name>
    <dbReference type="NCBI Taxonomy" id="27845"/>
    <lineage>
        <taxon>Eukaryota</taxon>
        <taxon>Metazoa</taxon>
        <taxon>Spiralia</taxon>
        <taxon>Lophotrochozoa</taxon>
        <taxon>Platyhelminthes</taxon>
        <taxon>Trematoda</taxon>
        <taxon>Digenea</taxon>
        <taxon>Plagiorchiida</taxon>
        <taxon>Echinostomata</taxon>
        <taxon>Echinostomatoidea</taxon>
        <taxon>Fasciolidae</taxon>
        <taxon>Fasciolopsis</taxon>
    </lineage>
</organism>